<accession>A0A7J8GAY5</accession>
<dbReference type="Proteomes" id="UP000593571">
    <property type="component" value="Unassembled WGS sequence"/>
</dbReference>
<gene>
    <name evidence="1" type="ORF">HJG63_011469</name>
</gene>
<keyword evidence="2" id="KW-1185">Reference proteome</keyword>
<organism evidence="1 2">
    <name type="scientific">Rousettus aegyptiacus</name>
    <name type="common">Egyptian fruit bat</name>
    <name type="synonym">Pteropus aegyptiacus</name>
    <dbReference type="NCBI Taxonomy" id="9407"/>
    <lineage>
        <taxon>Eukaryota</taxon>
        <taxon>Metazoa</taxon>
        <taxon>Chordata</taxon>
        <taxon>Craniata</taxon>
        <taxon>Vertebrata</taxon>
        <taxon>Euteleostomi</taxon>
        <taxon>Mammalia</taxon>
        <taxon>Eutheria</taxon>
        <taxon>Laurasiatheria</taxon>
        <taxon>Chiroptera</taxon>
        <taxon>Yinpterochiroptera</taxon>
        <taxon>Pteropodoidea</taxon>
        <taxon>Pteropodidae</taxon>
        <taxon>Rousettinae</taxon>
        <taxon>Rousettus</taxon>
    </lineage>
</organism>
<evidence type="ECO:0000313" key="1">
    <source>
        <dbReference type="EMBL" id="KAF6456819.1"/>
    </source>
</evidence>
<reference evidence="1 2" key="1">
    <citation type="journal article" date="2020" name="Nature">
        <title>Six reference-quality genomes reveal evolution of bat adaptations.</title>
        <authorList>
            <person name="Jebb D."/>
            <person name="Huang Z."/>
            <person name="Pippel M."/>
            <person name="Hughes G.M."/>
            <person name="Lavrichenko K."/>
            <person name="Devanna P."/>
            <person name="Winkler S."/>
            <person name="Jermiin L.S."/>
            <person name="Skirmuntt E.C."/>
            <person name="Katzourakis A."/>
            <person name="Burkitt-Gray L."/>
            <person name="Ray D.A."/>
            <person name="Sullivan K.A.M."/>
            <person name="Roscito J.G."/>
            <person name="Kirilenko B.M."/>
            <person name="Davalos L.M."/>
            <person name="Corthals A.P."/>
            <person name="Power M.L."/>
            <person name="Jones G."/>
            <person name="Ransome R.D."/>
            <person name="Dechmann D.K.N."/>
            <person name="Locatelli A.G."/>
            <person name="Puechmaille S.J."/>
            <person name="Fedrigo O."/>
            <person name="Jarvis E.D."/>
            <person name="Hiller M."/>
            <person name="Vernes S.C."/>
            <person name="Myers E.W."/>
            <person name="Teeling E.C."/>
        </authorList>
    </citation>
    <scope>NUCLEOTIDE SEQUENCE [LARGE SCALE GENOMIC DNA]</scope>
    <source>
        <strain evidence="1">MRouAeg1</strain>
        <tissue evidence="1">Muscle</tissue>
    </source>
</reference>
<dbReference type="EMBL" id="JACASE010000006">
    <property type="protein sequence ID" value="KAF6456819.1"/>
    <property type="molecule type" value="Genomic_DNA"/>
</dbReference>
<dbReference type="AlphaFoldDB" id="A0A7J8GAY5"/>
<comment type="caution">
    <text evidence="1">The sequence shown here is derived from an EMBL/GenBank/DDBJ whole genome shotgun (WGS) entry which is preliminary data.</text>
</comment>
<sequence length="175" mass="19399">MVLGGDKSRRGRVSRNHCYVQKPGVCLAGHESVHSLSDLLCLEFRENREVDLLGARGWPVHRVDICLGILPDSSLPSGHSERRERITHGAAMSSTLVWNTKTCLPQLEKTNVGTGLHGKPYSSLQLCPSFHAWSLLTETQHAWLRCSSPRAGPLSLGARWDLPSRMDYLALHNSP</sequence>
<evidence type="ECO:0000313" key="2">
    <source>
        <dbReference type="Proteomes" id="UP000593571"/>
    </source>
</evidence>
<protein>
    <submittedName>
        <fullName evidence="1">Uncharacterized protein</fullName>
    </submittedName>
</protein>
<proteinExistence type="predicted"/>
<name>A0A7J8GAY5_ROUAE</name>